<keyword evidence="4" id="KW-0175">Coiled coil</keyword>
<dbReference type="GO" id="GO:0007165">
    <property type="term" value="P:signal transduction"/>
    <property type="evidence" value="ECO:0007669"/>
    <property type="project" value="UniProtKB-KW"/>
</dbReference>
<protein>
    <submittedName>
        <fullName evidence="8">Methyl-accepting chemotaxis sensory transducer with Cache sensor</fullName>
    </submittedName>
</protein>
<reference evidence="9" key="1">
    <citation type="submission" date="2011-10" db="EMBL/GenBank/DDBJ databases">
        <title>The complete genome of chromosome of Thermovirga lienii DSM 17291.</title>
        <authorList>
            <consortium name="US DOE Joint Genome Institute (JGI-PGF)"/>
            <person name="Lucas S."/>
            <person name="Copeland A."/>
            <person name="Lapidus A."/>
            <person name="Glavina del Rio T."/>
            <person name="Dalin E."/>
            <person name="Tice H."/>
            <person name="Bruce D."/>
            <person name="Goodwin L."/>
            <person name="Pitluck S."/>
            <person name="Peters L."/>
            <person name="Mikhailova N."/>
            <person name="Saunders E."/>
            <person name="Kyrpides N."/>
            <person name="Mavromatis K."/>
            <person name="Ivanova N."/>
            <person name="Last F.I."/>
            <person name="Brettin T."/>
            <person name="Detter J.C."/>
            <person name="Han C."/>
            <person name="Larimer F."/>
            <person name="Land M."/>
            <person name="Hauser L."/>
            <person name="Markowitz V."/>
            <person name="Cheng J.-F."/>
            <person name="Hugenholtz P."/>
            <person name="Woyke T."/>
            <person name="Wu D."/>
            <person name="Spring S."/>
            <person name="Schroeder M."/>
            <person name="Brambilla E.-M."/>
            <person name="Klenk H.-P."/>
            <person name="Eisen J.A."/>
        </authorList>
    </citation>
    <scope>NUCLEOTIDE SEQUENCE [LARGE SCALE GENOMIC DNA]</scope>
    <source>
        <strain evidence="9">ATCC BAA-1197 / DSM 17291 / Cas60314</strain>
    </source>
</reference>
<dbReference type="EMBL" id="CP003096">
    <property type="protein sequence ID" value="AER65866.1"/>
    <property type="molecule type" value="Genomic_DNA"/>
</dbReference>
<evidence type="ECO:0000313" key="9">
    <source>
        <dbReference type="Proteomes" id="UP000005868"/>
    </source>
</evidence>
<evidence type="ECO:0000256" key="2">
    <source>
        <dbReference type="ARBA" id="ARBA00029447"/>
    </source>
</evidence>
<dbReference type="Gene3D" id="3.30.450.20">
    <property type="entry name" value="PAS domain"/>
    <property type="match status" value="1"/>
</dbReference>
<dbReference type="AlphaFoldDB" id="G7V5W1"/>
<dbReference type="SMART" id="SM00283">
    <property type="entry name" value="MA"/>
    <property type="match status" value="1"/>
</dbReference>
<dbReference type="Pfam" id="PF00015">
    <property type="entry name" value="MCPsignal"/>
    <property type="match status" value="1"/>
</dbReference>
<comment type="similarity">
    <text evidence="2">Belongs to the methyl-accepting chemotaxis (MCP) protein family.</text>
</comment>
<name>G7V5W1_THELD</name>
<dbReference type="STRING" id="580340.Tlie_0120"/>
<proteinExistence type="inferred from homology"/>
<dbReference type="InterPro" id="IPR004089">
    <property type="entry name" value="MCPsignal_dom"/>
</dbReference>
<sequence>MRKLWQQTAASIIISGLIVVLAVLLIVGFQIYALQKENLKNNIDLTVRHLSMELENYGTHLKSPVVIVNRSVAEKVNPDGWLASPELEDYYAGNLSYGLISVAQDAPWAEKLYFYFNSPLIGKKNITGAAVAKKADGKWEINTDTSLTVDKNGFTETSSQAQWFFVPTKKKKAIWTDPRIVSTPMGKRAVVTYAEPVMVKSKKDQQEILLGVAGIDINIEAFSDFIKNRGEGNGSFKFVLSPGNKVIAHPKLDSSTGTIDENDAKEIASFLEAVGDVKVIGNFYVSIQETPSGLKIGYAVPKALITAQIRNLLLKISGVSLLALLVAASLGVVFGRRLAQPIVEITGIAQKMGEGDFREAKFNKFNGEEVSLLQRSILDTMKNLREMISNVSSLAEELAASAQEVAAGADETGRGAEESINQVQKVRNAIEKQSNILGTIAQQIEQVGDLVQNMESLMEKLKALHDEQLQATQKGAELVRQSESTVKELDEISTEVNSSFKEVTESMSKIIGMAQTISSIADQTNLLALNAAIEAARAGDAGRGFAVVAEEVRKLAEESSNAAQQIHSYIEEIQPRVQKAEKSLSKSNETTAKGIEAIDQTREAFETIRSDAERAKEEGNQVGKAMEELASLYSKIEEALKTFNEGRRIVEESINHLSATAEEQAAQAEEFSASSQGLSEMAEKLIGEMNKFKIS</sequence>
<evidence type="ECO:0000256" key="3">
    <source>
        <dbReference type="PROSITE-ProRule" id="PRU00284"/>
    </source>
</evidence>
<keyword evidence="1 3" id="KW-0807">Transducer</keyword>
<evidence type="ECO:0000256" key="1">
    <source>
        <dbReference type="ARBA" id="ARBA00023224"/>
    </source>
</evidence>
<feature type="coiled-coil region" evidence="4">
    <location>
        <begin position="440"/>
        <end position="474"/>
    </location>
</feature>
<dbReference type="eggNOG" id="COG0840">
    <property type="taxonomic scope" value="Bacteria"/>
</dbReference>
<dbReference type="OrthoDB" id="9804955at2"/>
<evidence type="ECO:0000259" key="6">
    <source>
        <dbReference type="PROSITE" id="PS50111"/>
    </source>
</evidence>
<evidence type="ECO:0000256" key="5">
    <source>
        <dbReference type="SAM" id="Phobius"/>
    </source>
</evidence>
<dbReference type="InterPro" id="IPR003660">
    <property type="entry name" value="HAMP_dom"/>
</dbReference>
<evidence type="ECO:0000256" key="4">
    <source>
        <dbReference type="SAM" id="Coils"/>
    </source>
</evidence>
<dbReference type="PANTHER" id="PTHR32089">
    <property type="entry name" value="METHYL-ACCEPTING CHEMOTAXIS PROTEIN MCPB"/>
    <property type="match status" value="1"/>
</dbReference>
<dbReference type="Proteomes" id="UP000005868">
    <property type="component" value="Chromosome"/>
</dbReference>
<dbReference type="PANTHER" id="PTHR32089:SF112">
    <property type="entry name" value="LYSOZYME-LIKE PROTEIN-RELATED"/>
    <property type="match status" value="1"/>
</dbReference>
<dbReference type="KEGG" id="tli:Tlie_0120"/>
<keyword evidence="5" id="KW-0812">Transmembrane</keyword>
<dbReference type="Gene3D" id="1.10.287.950">
    <property type="entry name" value="Methyl-accepting chemotaxis protein"/>
    <property type="match status" value="1"/>
</dbReference>
<evidence type="ECO:0000313" key="8">
    <source>
        <dbReference type="EMBL" id="AER65866.1"/>
    </source>
</evidence>
<organism evidence="8 9">
    <name type="scientific">Thermovirga lienii (strain ATCC BAA-1197 / DSM 17291 / Cas60314)</name>
    <dbReference type="NCBI Taxonomy" id="580340"/>
    <lineage>
        <taxon>Bacteria</taxon>
        <taxon>Thermotogati</taxon>
        <taxon>Synergistota</taxon>
        <taxon>Synergistia</taxon>
        <taxon>Synergistales</taxon>
        <taxon>Thermovirgaceae</taxon>
        <taxon>Thermovirga</taxon>
    </lineage>
</organism>
<gene>
    <name evidence="8" type="ordered locus">Tlie_0120</name>
</gene>
<dbReference type="SUPFAM" id="SSF58104">
    <property type="entry name" value="Methyl-accepting chemotaxis protein (MCP) signaling domain"/>
    <property type="match status" value="1"/>
</dbReference>
<keyword evidence="9" id="KW-1185">Reference proteome</keyword>
<dbReference type="HOGENOM" id="CLU_000445_107_19_0"/>
<keyword evidence="5" id="KW-1133">Transmembrane helix</keyword>
<feature type="domain" description="HAMP" evidence="7">
    <location>
        <begin position="336"/>
        <end position="389"/>
    </location>
</feature>
<dbReference type="PROSITE" id="PS50111">
    <property type="entry name" value="CHEMOTAXIS_TRANSDUC_2"/>
    <property type="match status" value="1"/>
</dbReference>
<dbReference type="PROSITE" id="PS50885">
    <property type="entry name" value="HAMP"/>
    <property type="match status" value="1"/>
</dbReference>
<accession>G7V5W1</accession>
<feature type="transmembrane region" description="Helical" evidence="5">
    <location>
        <begin position="12"/>
        <end position="34"/>
    </location>
</feature>
<reference evidence="8 9" key="2">
    <citation type="journal article" date="2012" name="Stand. Genomic Sci.">
        <title>Genome sequence of the moderately thermophilic, amino-acid-degrading and sulfur-reducing bacterium Thermovirga lienii type strain (Cas60314(T)).</title>
        <authorList>
            <person name="Goker M."/>
            <person name="Saunders E."/>
            <person name="Lapidus A."/>
            <person name="Nolan M."/>
            <person name="Lucas S."/>
            <person name="Hammon N."/>
            <person name="Deshpande S."/>
            <person name="Cheng J.F."/>
            <person name="Han C."/>
            <person name="Tapia R."/>
            <person name="Goodwin L.A."/>
            <person name="Pitluck S."/>
            <person name="Liolios K."/>
            <person name="Mavromatis K."/>
            <person name="Pagani I."/>
            <person name="Ivanova N."/>
            <person name="Mikhailova N."/>
            <person name="Pati A."/>
            <person name="Chen A."/>
            <person name="Palaniappan K."/>
            <person name="Land M."/>
            <person name="Chang Y.J."/>
            <person name="Jeffries C.D."/>
            <person name="Brambilla E.M."/>
            <person name="Rohde M."/>
            <person name="Spring S."/>
            <person name="Detter J.C."/>
            <person name="Woyke T."/>
            <person name="Bristow J."/>
            <person name="Eisen J.A."/>
            <person name="Markowitz V."/>
            <person name="Hugenholtz P."/>
            <person name="Kyrpides N.C."/>
            <person name="Klenk H.P."/>
        </authorList>
    </citation>
    <scope>NUCLEOTIDE SEQUENCE [LARGE SCALE GENOMIC DNA]</scope>
    <source>
        <strain evidence="9">ATCC BAA-1197 / DSM 17291 / Cas60314</strain>
    </source>
</reference>
<keyword evidence="5" id="KW-0472">Membrane</keyword>
<feature type="domain" description="Methyl-accepting transducer" evidence="6">
    <location>
        <begin position="408"/>
        <end position="644"/>
    </location>
</feature>
<evidence type="ECO:0000259" key="7">
    <source>
        <dbReference type="PROSITE" id="PS50885"/>
    </source>
</evidence>
<dbReference type="GO" id="GO:0016020">
    <property type="term" value="C:membrane"/>
    <property type="evidence" value="ECO:0007669"/>
    <property type="project" value="InterPro"/>
</dbReference>